<proteinExistence type="predicted"/>
<accession>A0A0D2JZ59</accession>
<dbReference type="SUPFAM" id="SSF48452">
    <property type="entry name" value="TPR-like"/>
    <property type="match status" value="1"/>
</dbReference>
<dbReference type="SMART" id="SM00028">
    <property type="entry name" value="TPR"/>
    <property type="match status" value="2"/>
</dbReference>
<dbReference type="STRING" id="1429043.X474_06735"/>
<feature type="signal peptide" evidence="2">
    <location>
        <begin position="1"/>
        <end position="22"/>
    </location>
</feature>
<gene>
    <name evidence="3" type="ORF">X474_06735</name>
</gene>
<evidence type="ECO:0000313" key="4">
    <source>
        <dbReference type="Proteomes" id="UP000032233"/>
    </source>
</evidence>
<name>A0A0D2JZ59_9BACT</name>
<keyword evidence="2" id="KW-0732">Signal</keyword>
<feature type="chain" id="PRO_5002262213" evidence="2">
    <location>
        <begin position="23"/>
        <end position="402"/>
    </location>
</feature>
<reference evidence="3 4" key="1">
    <citation type="submission" date="2013-11" db="EMBL/GenBank/DDBJ databases">
        <title>Metagenomic analysis of a methanogenic consortium involved in long chain n-alkane degradation.</title>
        <authorList>
            <person name="Davidova I.A."/>
            <person name="Callaghan A.V."/>
            <person name="Wawrik B."/>
            <person name="Pruitt S."/>
            <person name="Marks C."/>
            <person name="Duncan K.E."/>
            <person name="Suflita J.M."/>
        </authorList>
    </citation>
    <scope>NUCLEOTIDE SEQUENCE [LARGE SCALE GENOMIC DNA]</scope>
    <source>
        <strain evidence="3 4">SPR</strain>
    </source>
</reference>
<dbReference type="InterPro" id="IPR019734">
    <property type="entry name" value="TPR_rpt"/>
</dbReference>
<keyword evidence="1" id="KW-0802">TPR repeat</keyword>
<dbReference type="InParanoid" id="A0A0D2JZ59"/>
<protein>
    <submittedName>
        <fullName evidence="3">Uncharacterized protein</fullName>
    </submittedName>
</protein>
<comment type="caution">
    <text evidence="3">The sequence shown here is derived from an EMBL/GenBank/DDBJ whole genome shotgun (WGS) entry which is preliminary data.</text>
</comment>
<dbReference type="InterPro" id="IPR011990">
    <property type="entry name" value="TPR-like_helical_dom_sf"/>
</dbReference>
<evidence type="ECO:0000313" key="3">
    <source>
        <dbReference type="EMBL" id="KIX14835.1"/>
    </source>
</evidence>
<dbReference type="Proteomes" id="UP000032233">
    <property type="component" value="Unassembled WGS sequence"/>
</dbReference>
<feature type="repeat" description="TPR" evidence="1">
    <location>
        <begin position="63"/>
        <end position="96"/>
    </location>
</feature>
<dbReference type="PROSITE" id="PS50005">
    <property type="entry name" value="TPR"/>
    <property type="match status" value="1"/>
</dbReference>
<keyword evidence="4" id="KW-1185">Reference proteome</keyword>
<evidence type="ECO:0000256" key="1">
    <source>
        <dbReference type="PROSITE-ProRule" id="PRU00339"/>
    </source>
</evidence>
<organism evidence="3 4">
    <name type="scientific">Dethiosulfatarculus sandiegensis</name>
    <dbReference type="NCBI Taxonomy" id="1429043"/>
    <lineage>
        <taxon>Bacteria</taxon>
        <taxon>Pseudomonadati</taxon>
        <taxon>Thermodesulfobacteriota</taxon>
        <taxon>Desulfarculia</taxon>
        <taxon>Desulfarculales</taxon>
        <taxon>Desulfarculaceae</taxon>
        <taxon>Dethiosulfatarculus</taxon>
    </lineage>
</organism>
<dbReference type="Gene3D" id="1.25.40.10">
    <property type="entry name" value="Tetratricopeptide repeat domain"/>
    <property type="match status" value="1"/>
</dbReference>
<dbReference type="RefSeq" id="WP_044347472.1">
    <property type="nucleotide sequence ID" value="NZ_AZAC01000008.1"/>
</dbReference>
<evidence type="ECO:0000256" key="2">
    <source>
        <dbReference type="SAM" id="SignalP"/>
    </source>
</evidence>
<dbReference type="EMBL" id="AZAC01000008">
    <property type="protein sequence ID" value="KIX14835.1"/>
    <property type="molecule type" value="Genomic_DNA"/>
</dbReference>
<dbReference type="AlphaFoldDB" id="A0A0D2JZ59"/>
<sequence length="402" mass="43919">MKKCLLGSVILLFILAAFPAWAVSGPELLLKGIEHYEFAEFDQAQKALSKALAKGDLSGALKAKAHVYQGLVYLAKGDQKKALDAFGQAKTADPSYKLDPNRYKPQAVELFKKAKAKGKKPNGKVKTTHSSKRGYVLEITKSGELTLDLGTGQGVKVGDRFEVVDERVLKHPVTGKSITRRRTVGKVQVYEVDKDLSFGKLIAGGKRVKVGNKLVKIAGAGKATPPAKAVPIGRLRVAVMEPLVSDMGGSDNFFKGDYKATALARGLQARGLFETMVPSQSQMNQVMQATGYRPGSYRLGKRLGLPSLTMNNIKKMKILEVLTPKQVEVMAKAMDMLKVNAILVWDVTLEDDSDQVNLSVNLHLRGQNDPKVRDSDYAMDFEAPKEYVEVITDLVEEGLKGD</sequence>